<dbReference type="Pfam" id="PF09836">
    <property type="entry name" value="DUF2063"/>
    <property type="match status" value="1"/>
</dbReference>
<accession>A0A399J3S8</accession>
<dbReference type="RefSeq" id="WP_119397874.1">
    <property type="nucleotide sequence ID" value="NZ_QWJJ01000003.1"/>
</dbReference>
<dbReference type="AlphaFoldDB" id="A0A399J3S8"/>
<dbReference type="InterPro" id="IPR018640">
    <property type="entry name" value="DUF2063"/>
</dbReference>
<dbReference type="Proteomes" id="UP000265848">
    <property type="component" value="Unassembled WGS sequence"/>
</dbReference>
<proteinExistence type="predicted"/>
<protein>
    <submittedName>
        <fullName evidence="2">DUF2063 domain-containing protein</fullName>
    </submittedName>
</protein>
<evidence type="ECO:0000313" key="2">
    <source>
        <dbReference type="EMBL" id="RII39995.1"/>
    </source>
</evidence>
<gene>
    <name evidence="2" type="ORF">DL237_04710</name>
</gene>
<name>A0A399J3S8_9RHOB</name>
<evidence type="ECO:0000313" key="3">
    <source>
        <dbReference type="Proteomes" id="UP000265848"/>
    </source>
</evidence>
<organism evidence="2 3">
    <name type="scientific">Pseudooceanicola sediminis</name>
    <dbReference type="NCBI Taxonomy" id="2211117"/>
    <lineage>
        <taxon>Bacteria</taxon>
        <taxon>Pseudomonadati</taxon>
        <taxon>Pseudomonadota</taxon>
        <taxon>Alphaproteobacteria</taxon>
        <taxon>Rhodobacterales</taxon>
        <taxon>Paracoccaceae</taxon>
        <taxon>Pseudooceanicola</taxon>
    </lineage>
</organism>
<dbReference type="EMBL" id="QWJJ01000003">
    <property type="protein sequence ID" value="RII39995.1"/>
    <property type="molecule type" value="Genomic_DNA"/>
</dbReference>
<feature type="domain" description="Putative DNA-binding" evidence="1">
    <location>
        <begin position="7"/>
        <end position="96"/>
    </location>
</feature>
<evidence type="ECO:0000259" key="1">
    <source>
        <dbReference type="Pfam" id="PF09836"/>
    </source>
</evidence>
<sequence length="252" mass="26865">MTHRMAEGFRAALLDASRPVPVGLTDGRGGVAGRRFAIYRNNVAVGLRDALVEGFPTIERLIGTENLQGVAGVFLRQSPPDSPVMFRYGAEFPAFLERFSPLAHLGYLPDAARLDLAMRSAYHAADSVAIAPGALSDLPADTLASARLRLAPSVRLLRSAWPLHDIWRRAHQADAPEPRIVAQDVLIVRPVYDPQPLALPAGGAAFVAAILARATAADALAAALVDTPRFDLTALLSLLISAQAITDVETPQ</sequence>
<keyword evidence="3" id="KW-1185">Reference proteome</keyword>
<dbReference type="OrthoDB" id="4146344at2"/>
<dbReference type="InterPro" id="IPR044922">
    <property type="entry name" value="DUF2063_N_sf"/>
</dbReference>
<reference evidence="2 3" key="1">
    <citation type="submission" date="2018-08" db="EMBL/GenBank/DDBJ databases">
        <title>Pseudooceanicola sediminis CY03 in the family Rhodobacteracea.</title>
        <authorList>
            <person name="Zhang Y.-J."/>
        </authorList>
    </citation>
    <scope>NUCLEOTIDE SEQUENCE [LARGE SCALE GENOMIC DNA]</scope>
    <source>
        <strain evidence="2 3">CY03</strain>
    </source>
</reference>
<comment type="caution">
    <text evidence="2">The sequence shown here is derived from an EMBL/GenBank/DDBJ whole genome shotgun (WGS) entry which is preliminary data.</text>
</comment>
<dbReference type="Gene3D" id="1.10.150.690">
    <property type="entry name" value="DUF2063"/>
    <property type="match status" value="1"/>
</dbReference>